<reference evidence="4" key="1">
    <citation type="journal article" date="2019" name="Int. J. Syst. Evol. Microbiol.">
        <title>The Global Catalogue of Microorganisms (GCM) 10K type strain sequencing project: providing services to taxonomists for standard genome sequencing and annotation.</title>
        <authorList>
            <consortium name="The Broad Institute Genomics Platform"/>
            <consortium name="The Broad Institute Genome Sequencing Center for Infectious Disease"/>
            <person name="Wu L."/>
            <person name="Ma J."/>
        </authorList>
    </citation>
    <scope>NUCLEOTIDE SEQUENCE [LARGE SCALE GENOMIC DNA]</scope>
    <source>
        <strain evidence="4">KCTC 52344</strain>
    </source>
</reference>
<name>A0ABW5J7C8_9BACT</name>
<dbReference type="Proteomes" id="UP001597510">
    <property type="component" value="Unassembled WGS sequence"/>
</dbReference>
<accession>A0ABW5J7C8</accession>
<dbReference type="Gene3D" id="2.60.450.10">
    <property type="entry name" value="Lipopolysaccharide (LPS) transport protein A like domain"/>
    <property type="match status" value="2"/>
</dbReference>
<protein>
    <submittedName>
        <fullName evidence="3">OstA-like protein</fullName>
    </submittedName>
</protein>
<feature type="domain" description="Organic solvent tolerance-like N-terminal" evidence="2">
    <location>
        <begin position="49"/>
        <end position="206"/>
    </location>
</feature>
<evidence type="ECO:0000256" key="1">
    <source>
        <dbReference type="ARBA" id="ARBA00023237"/>
    </source>
</evidence>
<dbReference type="PANTHER" id="PTHR30189:SF1">
    <property type="entry name" value="LPS-ASSEMBLY PROTEIN LPTD"/>
    <property type="match status" value="1"/>
</dbReference>
<keyword evidence="1" id="KW-0472">Membrane</keyword>
<sequence length="549" mass="62344">MLTIGLKNIRILSFMHTNRFLLVVLISLLCSIVSFAQKPLNPPEPSAPKSRIILLRADSLVGTKEPVDVRRFIGNVAFQHKGAILYCQTAIQYEMTNTLEAFGDIRIVQGDTLTVTGDTLYYDGNTRFARVLGRKVVLTDSKVTLTTRIMEYDIQRNRAYYPVRGVIVQDSSTLRSEKGYYNTRSKIFNYKENVEIVNPKYTITTDSLQYNARTKIALFKAPTLIKSKDGDIAANSGSTYNTQTQQSNFKGRSKVVNENYTLVGDTLQFDQKTESGVAKGNVEMVSIKDKVIMTGHRAIRDGKTGFTKIMGNAIMRNGSERDTLYMRADTLYAYEMMDTDSTKASAKKDTVKREKKMEKLIAQGNVQIYRIDMQSKSDSLLYDLKDSVIHFFTKPILWNPKNQSEADTIHVYMKNGKVNRMFLVNQGFVIAKDTSTNFNQIKGRKISALFNEQTRLEQVIVEGNGQSIYYALDDKNKLIGVNHVECSRMNIRFKENQVKRITFIGKPDSKLVPPKELTNSANRLDGFSWRESEKPTKEDVLGIKIVEKQ</sequence>
<dbReference type="InterPro" id="IPR005653">
    <property type="entry name" value="OstA-like_N"/>
</dbReference>
<comment type="caution">
    <text evidence="3">The sequence shown here is derived from an EMBL/GenBank/DDBJ whole genome shotgun (WGS) entry which is preliminary data.</text>
</comment>
<evidence type="ECO:0000259" key="2">
    <source>
        <dbReference type="Pfam" id="PF13100"/>
    </source>
</evidence>
<gene>
    <name evidence="3" type="ORF">ACFSR2_07555</name>
</gene>
<evidence type="ECO:0000313" key="4">
    <source>
        <dbReference type="Proteomes" id="UP001597510"/>
    </source>
</evidence>
<organism evidence="3 4">
    <name type="scientific">Emticicia soli</name>
    <dbReference type="NCBI Taxonomy" id="2027878"/>
    <lineage>
        <taxon>Bacteria</taxon>
        <taxon>Pseudomonadati</taxon>
        <taxon>Bacteroidota</taxon>
        <taxon>Cytophagia</taxon>
        <taxon>Cytophagales</taxon>
        <taxon>Leadbetterellaceae</taxon>
        <taxon>Emticicia</taxon>
    </lineage>
</organism>
<keyword evidence="4" id="KW-1185">Reference proteome</keyword>
<dbReference type="Pfam" id="PF13100">
    <property type="entry name" value="OstA_2"/>
    <property type="match status" value="1"/>
</dbReference>
<dbReference type="EMBL" id="JBHULC010000008">
    <property type="protein sequence ID" value="MFD2520731.1"/>
    <property type="molecule type" value="Genomic_DNA"/>
</dbReference>
<dbReference type="InterPro" id="IPR050218">
    <property type="entry name" value="LptD"/>
</dbReference>
<evidence type="ECO:0000313" key="3">
    <source>
        <dbReference type="EMBL" id="MFD2520731.1"/>
    </source>
</evidence>
<proteinExistence type="predicted"/>
<keyword evidence="1" id="KW-0998">Cell outer membrane</keyword>
<dbReference type="PANTHER" id="PTHR30189">
    <property type="entry name" value="LPS-ASSEMBLY PROTEIN"/>
    <property type="match status" value="1"/>
</dbReference>